<accession>A0A0A9FF32</accession>
<name>A0A0A9FF32_ARUDO</name>
<protein>
    <submittedName>
        <fullName evidence="1">Uncharacterized protein</fullName>
    </submittedName>
</protein>
<dbReference type="AlphaFoldDB" id="A0A0A9FF32"/>
<reference evidence="1" key="2">
    <citation type="journal article" date="2015" name="Data Brief">
        <title>Shoot transcriptome of the giant reed, Arundo donax.</title>
        <authorList>
            <person name="Barrero R.A."/>
            <person name="Guerrero F.D."/>
            <person name="Moolhuijzen P."/>
            <person name="Goolsby J.A."/>
            <person name="Tidwell J."/>
            <person name="Bellgard S.E."/>
            <person name="Bellgard M.I."/>
        </authorList>
    </citation>
    <scope>NUCLEOTIDE SEQUENCE</scope>
    <source>
        <tissue evidence="1">Shoot tissue taken approximately 20 cm above the soil surface</tissue>
    </source>
</reference>
<sequence length="26" mass="2980">MDLYLADFVSESKLCEVYQCPKSHCA</sequence>
<evidence type="ECO:0000313" key="1">
    <source>
        <dbReference type="EMBL" id="JAE09849.1"/>
    </source>
</evidence>
<proteinExistence type="predicted"/>
<organism evidence="1">
    <name type="scientific">Arundo donax</name>
    <name type="common">Giant reed</name>
    <name type="synonym">Donax arundinaceus</name>
    <dbReference type="NCBI Taxonomy" id="35708"/>
    <lineage>
        <taxon>Eukaryota</taxon>
        <taxon>Viridiplantae</taxon>
        <taxon>Streptophyta</taxon>
        <taxon>Embryophyta</taxon>
        <taxon>Tracheophyta</taxon>
        <taxon>Spermatophyta</taxon>
        <taxon>Magnoliopsida</taxon>
        <taxon>Liliopsida</taxon>
        <taxon>Poales</taxon>
        <taxon>Poaceae</taxon>
        <taxon>PACMAD clade</taxon>
        <taxon>Arundinoideae</taxon>
        <taxon>Arundineae</taxon>
        <taxon>Arundo</taxon>
    </lineage>
</organism>
<dbReference type="EMBL" id="GBRH01188047">
    <property type="protein sequence ID" value="JAE09849.1"/>
    <property type="molecule type" value="Transcribed_RNA"/>
</dbReference>
<reference evidence="1" key="1">
    <citation type="submission" date="2014-09" db="EMBL/GenBank/DDBJ databases">
        <authorList>
            <person name="Magalhaes I.L.F."/>
            <person name="Oliveira U."/>
            <person name="Santos F.R."/>
            <person name="Vidigal T.H.D.A."/>
            <person name="Brescovit A.D."/>
            <person name="Santos A.J."/>
        </authorList>
    </citation>
    <scope>NUCLEOTIDE SEQUENCE</scope>
    <source>
        <tissue evidence="1">Shoot tissue taken approximately 20 cm above the soil surface</tissue>
    </source>
</reference>